<accession>A0AAD5KZ92</accession>
<feature type="signal peptide" evidence="1">
    <location>
        <begin position="1"/>
        <end position="18"/>
    </location>
</feature>
<organism evidence="2 3">
    <name type="scientific">Daphnia sinensis</name>
    <dbReference type="NCBI Taxonomy" id="1820382"/>
    <lineage>
        <taxon>Eukaryota</taxon>
        <taxon>Metazoa</taxon>
        <taxon>Ecdysozoa</taxon>
        <taxon>Arthropoda</taxon>
        <taxon>Crustacea</taxon>
        <taxon>Branchiopoda</taxon>
        <taxon>Diplostraca</taxon>
        <taxon>Cladocera</taxon>
        <taxon>Anomopoda</taxon>
        <taxon>Daphniidae</taxon>
        <taxon>Daphnia</taxon>
        <taxon>Daphnia similis group</taxon>
    </lineage>
</organism>
<reference evidence="2 3" key="1">
    <citation type="submission" date="2022-05" db="EMBL/GenBank/DDBJ databases">
        <title>A multi-omics perspective on studying reproductive biology in Daphnia sinensis.</title>
        <authorList>
            <person name="Jia J."/>
        </authorList>
    </citation>
    <scope>NUCLEOTIDE SEQUENCE [LARGE SCALE GENOMIC DNA]</scope>
    <source>
        <strain evidence="2 3">WSL</strain>
    </source>
</reference>
<dbReference type="Proteomes" id="UP000820818">
    <property type="component" value="Linkage Group LG2"/>
</dbReference>
<dbReference type="AlphaFoldDB" id="A0AAD5KZ92"/>
<keyword evidence="1" id="KW-0732">Signal</keyword>
<gene>
    <name evidence="2" type="ORF">GHT06_011018</name>
</gene>
<proteinExistence type="predicted"/>
<evidence type="ECO:0000313" key="3">
    <source>
        <dbReference type="Proteomes" id="UP000820818"/>
    </source>
</evidence>
<comment type="caution">
    <text evidence="2">The sequence shown here is derived from an EMBL/GenBank/DDBJ whole genome shotgun (WGS) entry which is preliminary data.</text>
</comment>
<keyword evidence="3" id="KW-1185">Reference proteome</keyword>
<evidence type="ECO:0000256" key="1">
    <source>
        <dbReference type="SAM" id="SignalP"/>
    </source>
</evidence>
<feature type="chain" id="PRO_5041996698" evidence="1">
    <location>
        <begin position="19"/>
        <end position="307"/>
    </location>
</feature>
<sequence length="307" mass="34172">MKHSFVALFSVLTCIVYGQLPANWNHHPYGFRPYVAKSPSALRNVVNSPIAVEPSEQPETRNQVLLMTQISMLELTIDELAKEFRKKLSDSEAKVEALTNRLNAFTCTCSADTPKTINEIPSSCADLKGVGNTRSGLYSVMGRKQVEIVYCDFTKPTGDFVGRTQLAEVNGIRNPNHLSPITVQATLKLQEGDEVWLQCDYISGGFLYDTAADRGRQLNDRGYKTTNNSPPLPIVHRFSSAGVRQHDEVLRTSQALHLTPSVVTVDTDLKGMTDTLTQTKQELAKTQLTLETVKTDLKSKKFFSFNQ</sequence>
<dbReference type="EMBL" id="WJBH02000002">
    <property type="protein sequence ID" value="KAI9563554.1"/>
    <property type="molecule type" value="Genomic_DNA"/>
</dbReference>
<evidence type="ECO:0000313" key="2">
    <source>
        <dbReference type="EMBL" id="KAI9563554.1"/>
    </source>
</evidence>
<protein>
    <submittedName>
        <fullName evidence="2">Uncharacterized protein</fullName>
    </submittedName>
</protein>
<name>A0AAD5KZ92_9CRUS</name>